<reference evidence="1" key="1">
    <citation type="submission" date="2021-08" db="EMBL/GenBank/DDBJ databases">
        <title>The first chromosome-level gecko genome reveals the dynamic sex chromosomes of Neotropical dwarf geckos (Sphaerodactylidae: Sphaerodactylus).</title>
        <authorList>
            <person name="Pinto B.J."/>
            <person name="Keating S.E."/>
            <person name="Gamble T."/>
        </authorList>
    </citation>
    <scope>NUCLEOTIDE SEQUENCE</scope>
    <source>
        <strain evidence="1">TG3544</strain>
    </source>
</reference>
<dbReference type="EMBL" id="CM037615">
    <property type="protein sequence ID" value="KAH8014749.1"/>
    <property type="molecule type" value="Genomic_DNA"/>
</dbReference>
<evidence type="ECO:0000313" key="1">
    <source>
        <dbReference type="EMBL" id="KAH8014749.1"/>
    </source>
</evidence>
<organism evidence="1 2">
    <name type="scientific">Sphaerodactylus townsendi</name>
    <dbReference type="NCBI Taxonomy" id="933632"/>
    <lineage>
        <taxon>Eukaryota</taxon>
        <taxon>Metazoa</taxon>
        <taxon>Chordata</taxon>
        <taxon>Craniata</taxon>
        <taxon>Vertebrata</taxon>
        <taxon>Euteleostomi</taxon>
        <taxon>Lepidosauria</taxon>
        <taxon>Squamata</taxon>
        <taxon>Bifurcata</taxon>
        <taxon>Gekkota</taxon>
        <taxon>Sphaerodactylidae</taxon>
        <taxon>Sphaerodactylus</taxon>
    </lineage>
</organism>
<name>A0ACB8G6A8_9SAUR</name>
<accession>A0ACB8G6A8</accession>
<keyword evidence="1" id="KW-0813">Transport</keyword>
<comment type="caution">
    <text evidence="1">The sequence shown here is derived from an EMBL/GenBank/DDBJ whole genome shotgun (WGS) entry which is preliminary data.</text>
</comment>
<protein>
    <submittedName>
        <fullName evidence="1">Potassium channel sub K member 10</fullName>
    </submittedName>
</protein>
<gene>
    <name evidence="1" type="primary">KCNK10_2</name>
    <name evidence="1" type="ORF">K3G42_031557</name>
</gene>
<evidence type="ECO:0000313" key="2">
    <source>
        <dbReference type="Proteomes" id="UP000827872"/>
    </source>
</evidence>
<keyword evidence="1" id="KW-0406">Ion transport</keyword>
<proteinExistence type="predicted"/>
<sequence length="85" mass="9248">MGVSRTTKGSDVAIIWADVRNRGYGNIAPSTEGGKIFCILYAIFGIPLFGFLLAGIGDQLGTIFGKSIARVEKVFRDQSFTEQMK</sequence>
<keyword evidence="1" id="KW-0407">Ion channel</keyword>
<dbReference type="Proteomes" id="UP000827872">
    <property type="component" value="Linkage Group LG02"/>
</dbReference>
<keyword evidence="2" id="KW-1185">Reference proteome</keyword>